<dbReference type="AlphaFoldDB" id="A0A3B3U025"/>
<evidence type="ECO:0000313" key="12">
    <source>
        <dbReference type="Ensembl" id="ENSPLAP00000005984.1"/>
    </source>
</evidence>
<dbReference type="Gene3D" id="1.20.1070.10">
    <property type="entry name" value="Rhodopsin 7-helix transmembrane proteins"/>
    <property type="match status" value="1"/>
</dbReference>
<accession>A0A3B3U025</accession>
<dbReference type="GO" id="GO:0005886">
    <property type="term" value="C:plasma membrane"/>
    <property type="evidence" value="ECO:0007669"/>
    <property type="project" value="UniProtKB-SubCell"/>
</dbReference>
<dbReference type="PANTHER" id="PTHR24230">
    <property type="entry name" value="G-PROTEIN COUPLED RECEPTOR"/>
    <property type="match status" value="1"/>
</dbReference>
<dbReference type="InterPro" id="IPR000276">
    <property type="entry name" value="GPCR_Rhodpsn"/>
</dbReference>
<sequence>MWKRAKLSIDSNLSCYSSSVVEYQYFAVVWGCFVIITGTVGNLMTILAFALDSRLQTRFNVLIVNLAVTDLLYCTILQPMGVYAYLHLRWRTSRVWCQIYALLIFLTNSVSIITLCLVAVSRYLLVAKRAVFNRVFSNLGLTLLVVSAWGLGLASFAPLWSVYMFVPQVCTCSFHRTKGRPYSTIILFFYFFIGLGCIGVFYMLIYRKVRVASKALLRYRLSISSSRKKSASSAQGTDDSGVESGVGKTCSSEISSQAEPDQSTHDIEKAILPPQSSAPPLKSSDDKLETQSAAPASQSPTPGDNEFNRVTRMCFAVFLCFLCSFAPYLLLNIVDKGNRAPQVLHMFFGNLTWINSFINPILYALMNRQFRQAYSELLSRAAAPFIRHWFLFLNSYEKP</sequence>
<evidence type="ECO:0000313" key="13">
    <source>
        <dbReference type="Proteomes" id="UP000261500"/>
    </source>
</evidence>
<feature type="transmembrane region" description="Helical" evidence="10">
    <location>
        <begin position="27"/>
        <end position="50"/>
    </location>
</feature>
<dbReference type="Pfam" id="PF00001">
    <property type="entry name" value="7tm_1"/>
    <property type="match status" value="1"/>
</dbReference>
<evidence type="ECO:0000256" key="6">
    <source>
        <dbReference type="ARBA" id="ARBA00023136"/>
    </source>
</evidence>
<keyword evidence="3 10" id="KW-0812">Transmembrane</keyword>
<keyword evidence="6 10" id="KW-0472">Membrane</keyword>
<dbReference type="SMART" id="SM01381">
    <property type="entry name" value="7TM_GPCR_Srsx"/>
    <property type="match status" value="1"/>
</dbReference>
<dbReference type="SUPFAM" id="SSF81321">
    <property type="entry name" value="Family A G protein-coupled receptor-like"/>
    <property type="match status" value="1"/>
</dbReference>
<proteinExistence type="predicted"/>
<dbReference type="PRINTS" id="PR00237">
    <property type="entry name" value="GPCRRHODOPSN"/>
</dbReference>
<dbReference type="GeneTree" id="ENSGT00940000161671"/>
<feature type="region of interest" description="Disordered" evidence="9">
    <location>
        <begin position="273"/>
        <end position="304"/>
    </location>
</feature>
<reference evidence="12" key="1">
    <citation type="submission" date="2025-08" db="UniProtKB">
        <authorList>
            <consortium name="Ensembl"/>
        </authorList>
    </citation>
    <scope>IDENTIFICATION</scope>
</reference>
<feature type="transmembrane region" description="Helical" evidence="10">
    <location>
        <begin position="62"/>
        <end position="86"/>
    </location>
</feature>
<organism evidence="12 13">
    <name type="scientific">Poecilia latipinna</name>
    <name type="common">sailfin molly</name>
    <dbReference type="NCBI Taxonomy" id="48699"/>
    <lineage>
        <taxon>Eukaryota</taxon>
        <taxon>Metazoa</taxon>
        <taxon>Chordata</taxon>
        <taxon>Craniata</taxon>
        <taxon>Vertebrata</taxon>
        <taxon>Euteleostomi</taxon>
        <taxon>Actinopterygii</taxon>
        <taxon>Neopterygii</taxon>
        <taxon>Teleostei</taxon>
        <taxon>Neoteleostei</taxon>
        <taxon>Acanthomorphata</taxon>
        <taxon>Ovalentaria</taxon>
        <taxon>Atherinomorphae</taxon>
        <taxon>Cyprinodontiformes</taxon>
        <taxon>Poeciliidae</taxon>
        <taxon>Poeciliinae</taxon>
        <taxon>Poecilia</taxon>
    </lineage>
</organism>
<evidence type="ECO:0000256" key="3">
    <source>
        <dbReference type="ARBA" id="ARBA00022692"/>
    </source>
</evidence>
<dbReference type="GO" id="GO:0007218">
    <property type="term" value="P:neuropeptide signaling pathway"/>
    <property type="evidence" value="ECO:0007669"/>
    <property type="project" value="TreeGrafter"/>
</dbReference>
<evidence type="ECO:0000256" key="9">
    <source>
        <dbReference type="SAM" id="MobiDB-lite"/>
    </source>
</evidence>
<comment type="subcellular location">
    <subcellularLocation>
        <location evidence="1">Cell membrane</location>
        <topology evidence="1">Multi-pass membrane protein</topology>
    </subcellularLocation>
</comment>
<name>A0A3B3U025_9TELE</name>
<evidence type="ECO:0000256" key="8">
    <source>
        <dbReference type="ARBA" id="ARBA00023224"/>
    </source>
</evidence>
<feature type="transmembrane region" description="Helical" evidence="10">
    <location>
        <begin position="98"/>
        <end position="120"/>
    </location>
</feature>
<evidence type="ECO:0000256" key="10">
    <source>
        <dbReference type="SAM" id="Phobius"/>
    </source>
</evidence>
<protein>
    <submittedName>
        <fullName evidence="12">G protein-coupled receptor 84</fullName>
    </submittedName>
</protein>
<evidence type="ECO:0000256" key="2">
    <source>
        <dbReference type="ARBA" id="ARBA00022475"/>
    </source>
</evidence>
<dbReference type="Ensembl" id="ENSPLAT00000007014.1">
    <property type="protein sequence ID" value="ENSPLAP00000005984.1"/>
    <property type="gene ID" value="ENSPLAG00000008023.1"/>
</dbReference>
<keyword evidence="8" id="KW-0807">Transducer</keyword>
<evidence type="ECO:0000256" key="7">
    <source>
        <dbReference type="ARBA" id="ARBA00023170"/>
    </source>
</evidence>
<dbReference type="GO" id="GO:0001604">
    <property type="term" value="F:urotensin II receptor activity"/>
    <property type="evidence" value="ECO:0007669"/>
    <property type="project" value="TreeGrafter"/>
</dbReference>
<keyword evidence="5" id="KW-0297">G-protein coupled receptor</keyword>
<dbReference type="Proteomes" id="UP000261500">
    <property type="component" value="Unplaced"/>
</dbReference>
<dbReference type="InterPro" id="IPR017452">
    <property type="entry name" value="GPCR_Rhodpsn_7TM"/>
</dbReference>
<evidence type="ECO:0000259" key="11">
    <source>
        <dbReference type="PROSITE" id="PS50262"/>
    </source>
</evidence>
<evidence type="ECO:0000256" key="1">
    <source>
        <dbReference type="ARBA" id="ARBA00004651"/>
    </source>
</evidence>
<feature type="compositionally biased region" description="Polar residues" evidence="9">
    <location>
        <begin position="290"/>
        <end position="302"/>
    </location>
</feature>
<dbReference type="PANTHER" id="PTHR24230:SF59">
    <property type="entry name" value="G-PROTEIN COUPLED RECEPTOR 84"/>
    <property type="match status" value="1"/>
</dbReference>
<evidence type="ECO:0000256" key="5">
    <source>
        <dbReference type="ARBA" id="ARBA00023040"/>
    </source>
</evidence>
<feature type="transmembrane region" description="Helical" evidence="10">
    <location>
        <begin position="343"/>
        <end position="365"/>
    </location>
</feature>
<keyword evidence="2" id="KW-1003">Cell membrane</keyword>
<reference evidence="12" key="2">
    <citation type="submission" date="2025-09" db="UniProtKB">
        <authorList>
            <consortium name="Ensembl"/>
        </authorList>
    </citation>
    <scope>IDENTIFICATION</scope>
</reference>
<feature type="domain" description="G-protein coupled receptors family 1 profile" evidence="11">
    <location>
        <begin position="41"/>
        <end position="363"/>
    </location>
</feature>
<dbReference type="STRING" id="48699.ENSPLAP00000005984"/>
<keyword evidence="4 10" id="KW-1133">Transmembrane helix</keyword>
<feature type="transmembrane region" description="Helical" evidence="10">
    <location>
        <begin position="185"/>
        <end position="205"/>
    </location>
</feature>
<feature type="transmembrane region" description="Helical" evidence="10">
    <location>
        <begin position="141"/>
        <end position="165"/>
    </location>
</feature>
<keyword evidence="7" id="KW-0675">Receptor</keyword>
<feature type="transmembrane region" description="Helical" evidence="10">
    <location>
        <begin position="313"/>
        <end position="331"/>
    </location>
</feature>
<keyword evidence="13" id="KW-1185">Reference proteome</keyword>
<evidence type="ECO:0000256" key="4">
    <source>
        <dbReference type="ARBA" id="ARBA00022989"/>
    </source>
</evidence>
<dbReference type="PROSITE" id="PS50262">
    <property type="entry name" value="G_PROTEIN_RECEP_F1_2"/>
    <property type="match status" value="1"/>
</dbReference>